<evidence type="ECO:0000256" key="7">
    <source>
        <dbReference type="SAM" id="Phobius"/>
    </source>
</evidence>
<dbReference type="InterPro" id="IPR049278">
    <property type="entry name" value="MS_channel_C"/>
</dbReference>
<dbReference type="EMBL" id="FNND01000005">
    <property type="protein sequence ID" value="SDW90300.1"/>
    <property type="molecule type" value="Genomic_DNA"/>
</dbReference>
<dbReference type="InterPro" id="IPR010920">
    <property type="entry name" value="LSM_dom_sf"/>
</dbReference>
<comment type="subcellular location">
    <subcellularLocation>
        <location evidence="1">Cell membrane</location>
        <topology evidence="1">Multi-pass membrane protein</topology>
    </subcellularLocation>
</comment>
<evidence type="ECO:0000256" key="3">
    <source>
        <dbReference type="ARBA" id="ARBA00022475"/>
    </source>
</evidence>
<feature type="domain" description="Mechanosensitive ion channel MscS" evidence="9">
    <location>
        <begin position="403"/>
        <end position="468"/>
    </location>
</feature>
<dbReference type="OrthoDB" id="9809206at2"/>
<keyword evidence="3" id="KW-1003">Cell membrane</keyword>
<evidence type="ECO:0000256" key="5">
    <source>
        <dbReference type="ARBA" id="ARBA00022989"/>
    </source>
</evidence>
<proteinExistence type="inferred from homology"/>
<sequence>MNLRLFLLLSGLFSVTAFGQSQDSLLQVLQRQIRELKIQRSQDSLKVNVLSQELQSLLLLDTRRVDTEKDSIYKAQRQEEIKRIYSKANGSPLVLENDTLYTVHASLGLYSPLERTEYTLKKLRKLVELPVFKKDSLKIKSQNDLLMVTYQGEWIQAVSEEDAILAHLSQEELAQSLQRDILRAVTQYRIEHSMQKRLMRIGELFLFVIAIITLFYLLNLLFRKLEQQLLKQSFFKKGLKLKNYQMLNKENMKYILGKALFLLKLVIFFIIIFVSIPFALKLFPSTQMWAEKLLKLVLDPLSQIGNAILDYLPNLIIIGIILLIGRMILNLMRYFLYEIQRGALKIKGFYKEFAKPTYNILRILFLCFLFIVIFPYLPGSGSSAFQGVSIFLGLLISLGSSSTISNGIAGIFITYMRAFRENDWIKVGEYIGMVIHRDSLVTRLKTINNEEVTVPNSMILSSSTMNFSSIGRTTGLVVTTQVKVRYDARLEDVDATLIAAAQATKGVTDKITPYIYHISLNELNATYEINAVTFEPQNMYIIKSDLIKNIYNAFRERNIELTSIEFIEIKSCQ</sequence>
<dbReference type="InterPro" id="IPR011066">
    <property type="entry name" value="MscS_channel_C_sf"/>
</dbReference>
<dbReference type="Pfam" id="PF21082">
    <property type="entry name" value="MS_channel_3rd"/>
    <property type="match status" value="1"/>
</dbReference>
<keyword evidence="5 7" id="KW-1133">Transmembrane helix</keyword>
<evidence type="ECO:0000256" key="1">
    <source>
        <dbReference type="ARBA" id="ARBA00004651"/>
    </source>
</evidence>
<organism evidence="11 12">
    <name type="scientific">Capnocytophaga granulosa</name>
    <dbReference type="NCBI Taxonomy" id="45242"/>
    <lineage>
        <taxon>Bacteria</taxon>
        <taxon>Pseudomonadati</taxon>
        <taxon>Bacteroidota</taxon>
        <taxon>Flavobacteriia</taxon>
        <taxon>Flavobacteriales</taxon>
        <taxon>Flavobacteriaceae</taxon>
        <taxon>Capnocytophaga</taxon>
    </lineage>
</organism>
<dbReference type="GO" id="GO:0008381">
    <property type="term" value="F:mechanosensitive monoatomic ion channel activity"/>
    <property type="evidence" value="ECO:0007669"/>
    <property type="project" value="InterPro"/>
</dbReference>
<keyword evidence="6 7" id="KW-0472">Membrane</keyword>
<reference evidence="11 12" key="1">
    <citation type="submission" date="2016-10" db="EMBL/GenBank/DDBJ databases">
        <authorList>
            <person name="Varghese N."/>
            <person name="Submissions S."/>
        </authorList>
    </citation>
    <scope>NUCLEOTIDE SEQUENCE [LARGE SCALE GENOMIC DNA]</scope>
    <source>
        <strain evidence="11 12">DSM 11449</strain>
    </source>
</reference>
<dbReference type="InterPro" id="IPR045275">
    <property type="entry name" value="MscS_archaea/bacteria_type"/>
</dbReference>
<evidence type="ECO:0000259" key="9">
    <source>
        <dbReference type="Pfam" id="PF00924"/>
    </source>
</evidence>
<dbReference type="SUPFAM" id="SSF82689">
    <property type="entry name" value="Mechanosensitive channel protein MscS (YggB), C-terminal domain"/>
    <property type="match status" value="1"/>
</dbReference>
<dbReference type="RefSeq" id="WP_016420910.1">
    <property type="nucleotide sequence ID" value="NZ_FNND01000005.1"/>
</dbReference>
<dbReference type="Gene3D" id="3.30.70.100">
    <property type="match status" value="1"/>
</dbReference>
<dbReference type="AlphaFoldDB" id="A0A1H2XBS7"/>
<dbReference type="InterPro" id="IPR006685">
    <property type="entry name" value="MscS_channel_2nd"/>
</dbReference>
<comment type="caution">
    <text evidence="11">The sequence shown here is derived from an EMBL/GenBank/DDBJ whole genome shotgun (WGS) entry which is preliminary data.</text>
</comment>
<evidence type="ECO:0000256" key="8">
    <source>
        <dbReference type="SAM" id="SignalP"/>
    </source>
</evidence>
<keyword evidence="12" id="KW-1185">Reference proteome</keyword>
<keyword evidence="4 7" id="KW-0812">Transmembrane</keyword>
<evidence type="ECO:0000256" key="2">
    <source>
        <dbReference type="ARBA" id="ARBA00008017"/>
    </source>
</evidence>
<feature type="transmembrane region" description="Helical" evidence="7">
    <location>
        <begin position="389"/>
        <end position="416"/>
    </location>
</feature>
<feature type="transmembrane region" description="Helical" evidence="7">
    <location>
        <begin position="204"/>
        <end position="222"/>
    </location>
</feature>
<feature type="signal peptide" evidence="8">
    <location>
        <begin position="1"/>
        <end position="19"/>
    </location>
</feature>
<feature type="transmembrane region" description="Helical" evidence="7">
    <location>
        <begin position="315"/>
        <end position="336"/>
    </location>
</feature>
<dbReference type="GO" id="GO:0005886">
    <property type="term" value="C:plasma membrane"/>
    <property type="evidence" value="ECO:0007669"/>
    <property type="project" value="UniProtKB-SubCell"/>
</dbReference>
<dbReference type="Proteomes" id="UP000182771">
    <property type="component" value="Unassembled WGS sequence"/>
</dbReference>
<dbReference type="Gene3D" id="1.10.287.1260">
    <property type="match status" value="1"/>
</dbReference>
<dbReference type="Gene3D" id="2.30.30.60">
    <property type="match status" value="1"/>
</dbReference>
<evidence type="ECO:0000256" key="6">
    <source>
        <dbReference type="ARBA" id="ARBA00023136"/>
    </source>
</evidence>
<dbReference type="PANTHER" id="PTHR30221">
    <property type="entry name" value="SMALL-CONDUCTANCE MECHANOSENSITIVE CHANNEL"/>
    <property type="match status" value="1"/>
</dbReference>
<feature type="transmembrane region" description="Helical" evidence="7">
    <location>
        <begin position="259"/>
        <end position="280"/>
    </location>
</feature>
<accession>A0A1H2XBS7</accession>
<name>A0A1H2XBS7_9FLAO</name>
<comment type="similarity">
    <text evidence="2">Belongs to the MscS (TC 1.A.23) family.</text>
</comment>
<keyword evidence="8" id="KW-0732">Signal</keyword>
<dbReference type="Pfam" id="PF00924">
    <property type="entry name" value="MS_channel_2nd"/>
    <property type="match status" value="1"/>
</dbReference>
<feature type="chain" id="PRO_5028972140" evidence="8">
    <location>
        <begin position="20"/>
        <end position="573"/>
    </location>
</feature>
<dbReference type="InterPro" id="IPR023408">
    <property type="entry name" value="MscS_beta-dom_sf"/>
</dbReference>
<gene>
    <name evidence="11" type="ORF">SAMN05444420_10562</name>
</gene>
<feature type="domain" description="Mechanosensitive ion channel MscS C-terminal" evidence="10">
    <location>
        <begin position="478"/>
        <end position="561"/>
    </location>
</feature>
<dbReference type="SUPFAM" id="SSF50182">
    <property type="entry name" value="Sm-like ribonucleoproteins"/>
    <property type="match status" value="1"/>
</dbReference>
<evidence type="ECO:0000256" key="4">
    <source>
        <dbReference type="ARBA" id="ARBA00022692"/>
    </source>
</evidence>
<feature type="transmembrane region" description="Helical" evidence="7">
    <location>
        <begin position="357"/>
        <end position="377"/>
    </location>
</feature>
<dbReference type="GeneID" id="85016718"/>
<evidence type="ECO:0000313" key="12">
    <source>
        <dbReference type="Proteomes" id="UP000182771"/>
    </source>
</evidence>
<dbReference type="PANTHER" id="PTHR30221:SF18">
    <property type="entry name" value="SLL0590 PROTEIN"/>
    <property type="match status" value="1"/>
</dbReference>
<evidence type="ECO:0000313" key="11">
    <source>
        <dbReference type="EMBL" id="SDW90300.1"/>
    </source>
</evidence>
<evidence type="ECO:0000259" key="10">
    <source>
        <dbReference type="Pfam" id="PF21082"/>
    </source>
</evidence>
<protein>
    <submittedName>
        <fullName evidence="11">Small-conductance mechanosensitive channel</fullName>
    </submittedName>
</protein>